<gene>
    <name evidence="1" type="ORF">RDWZM_009174</name>
</gene>
<sequence>PFIKTDVAKMIIGQRKDKQENWHDKTEYVCHCTCIDIRFGFYGEKFERIFTTRRGNRIAMRTTDTMDDTLQFLCERKSLRANMVDGSPRRNHRPNRIQW</sequence>
<evidence type="ECO:0000313" key="2">
    <source>
        <dbReference type="Proteomes" id="UP001142055"/>
    </source>
</evidence>
<comment type="caution">
    <text evidence="1">The sequence shown here is derived from an EMBL/GenBank/DDBJ whole genome shotgun (WGS) entry which is preliminary data.</text>
</comment>
<accession>A0A9Q0M337</accession>
<organism evidence="1 2">
    <name type="scientific">Blomia tropicalis</name>
    <name type="common">Mite</name>
    <dbReference type="NCBI Taxonomy" id="40697"/>
    <lineage>
        <taxon>Eukaryota</taxon>
        <taxon>Metazoa</taxon>
        <taxon>Ecdysozoa</taxon>
        <taxon>Arthropoda</taxon>
        <taxon>Chelicerata</taxon>
        <taxon>Arachnida</taxon>
        <taxon>Acari</taxon>
        <taxon>Acariformes</taxon>
        <taxon>Sarcoptiformes</taxon>
        <taxon>Astigmata</taxon>
        <taxon>Glycyphagoidea</taxon>
        <taxon>Echimyopodidae</taxon>
        <taxon>Blomia</taxon>
    </lineage>
</organism>
<feature type="non-terminal residue" evidence="1">
    <location>
        <position position="1"/>
    </location>
</feature>
<proteinExistence type="predicted"/>
<dbReference type="AlphaFoldDB" id="A0A9Q0M337"/>
<name>A0A9Q0M337_BLOTA</name>
<dbReference type="EMBL" id="JAPWDV010000003">
    <property type="protein sequence ID" value="KAJ6218017.1"/>
    <property type="molecule type" value="Genomic_DNA"/>
</dbReference>
<keyword evidence="2" id="KW-1185">Reference proteome</keyword>
<evidence type="ECO:0000313" key="1">
    <source>
        <dbReference type="EMBL" id="KAJ6218017.1"/>
    </source>
</evidence>
<protein>
    <submittedName>
        <fullName evidence="1">Uncharacterized protein</fullName>
    </submittedName>
</protein>
<dbReference type="Proteomes" id="UP001142055">
    <property type="component" value="Chromosome 3"/>
</dbReference>
<reference evidence="1" key="1">
    <citation type="submission" date="2022-12" db="EMBL/GenBank/DDBJ databases">
        <title>Genome assemblies of Blomia tropicalis.</title>
        <authorList>
            <person name="Cui Y."/>
        </authorList>
    </citation>
    <scope>NUCLEOTIDE SEQUENCE</scope>
    <source>
        <tissue evidence="1">Adult mites</tissue>
    </source>
</reference>